<reference evidence="3" key="3">
    <citation type="submission" date="2018-12" db="EMBL/GenBank/DDBJ databases">
        <title>G10K-VGP greater horseshoe bat female genome, primary haplotype.</title>
        <authorList>
            <person name="Teeling E."/>
            <person name="Myers G."/>
            <person name="Vernes S."/>
            <person name="Pippel M."/>
            <person name="Winkler S."/>
            <person name="Fedrigo O."/>
            <person name="Rhie A."/>
            <person name="Koren S."/>
            <person name="Phillippy A."/>
            <person name="Lewin H."/>
            <person name="Damas J."/>
            <person name="Howe K."/>
            <person name="Mountcastle J."/>
            <person name="Jarvis E.D."/>
        </authorList>
    </citation>
    <scope>NUCLEOTIDE SEQUENCE [LARGE SCALE GENOMIC DNA]</scope>
</reference>
<proteinExistence type="predicted"/>
<sequence length="62" mass="6954">IQNNLLCSLNPVIIWMLSLPLYDLVFRGACCNATCHILAYTAMGQLERILCLQEKGSCIRLV</sequence>
<accession>A0A671G893</accession>
<reference evidence="2" key="5">
    <citation type="submission" date="2025-09" db="UniProtKB">
        <authorList>
            <consortium name="Ensembl"/>
        </authorList>
    </citation>
    <scope>IDENTIFICATION</scope>
</reference>
<feature type="chain" id="PRO_5025398145" evidence="1">
    <location>
        <begin position="21"/>
        <end position="62"/>
    </location>
</feature>
<feature type="signal peptide" evidence="1">
    <location>
        <begin position="1"/>
        <end position="20"/>
    </location>
</feature>
<dbReference type="GeneTree" id="ENSGT00910000147968"/>
<dbReference type="InParanoid" id="A0A671G893"/>
<organism evidence="2 3">
    <name type="scientific">Rhinolophus ferrumequinum</name>
    <name type="common">Greater horseshoe bat</name>
    <dbReference type="NCBI Taxonomy" id="59479"/>
    <lineage>
        <taxon>Eukaryota</taxon>
        <taxon>Metazoa</taxon>
        <taxon>Chordata</taxon>
        <taxon>Craniata</taxon>
        <taxon>Vertebrata</taxon>
        <taxon>Euteleostomi</taxon>
        <taxon>Mammalia</taxon>
        <taxon>Eutheria</taxon>
        <taxon>Laurasiatheria</taxon>
        <taxon>Chiroptera</taxon>
        <taxon>Yinpterochiroptera</taxon>
        <taxon>Rhinolophoidea</taxon>
        <taxon>Rhinolophidae</taxon>
        <taxon>Rhinolophinae</taxon>
        <taxon>Rhinolophus</taxon>
    </lineage>
</organism>
<reference evidence="2 3" key="1">
    <citation type="journal article" date="2015" name="Annu Rev Anim Biosci">
        <title>The Genome 10K Project: a way forward.</title>
        <authorList>
            <person name="Koepfli K.P."/>
            <person name="Paten B."/>
            <person name="O'Brien S.J."/>
            <person name="Koepfli K.P."/>
            <person name="Paten B."/>
            <person name="Antunes A."/>
            <person name="Belov K."/>
            <person name="Bustamante C."/>
            <person name="Castoe T.A."/>
            <person name="Clawson H."/>
            <person name="Crawford A.J."/>
            <person name="Diekhans M."/>
            <person name="Distel D."/>
            <person name="Durbin R."/>
            <person name="Earl D."/>
            <person name="Fujita M.K."/>
            <person name="Gamble T."/>
            <person name="Georges A."/>
            <person name="Gemmell N."/>
            <person name="Gilbert M.T."/>
            <person name="Graves J.M."/>
            <person name="Green R.E."/>
            <person name="Hickey G."/>
            <person name="Jarvis E.D."/>
            <person name="Johnson W."/>
            <person name="Komissarov A."/>
            <person name="Korf I."/>
            <person name="Kuhn R."/>
            <person name="Larkin D.M."/>
            <person name="Lewin H."/>
            <person name="Lopez J.V."/>
            <person name="Ma J."/>
            <person name="Marques-Bonet T."/>
            <person name="Miller W."/>
            <person name="Murphy R."/>
            <person name="Pevzner P."/>
            <person name="Shapiro B."/>
            <person name="Steiner C."/>
            <person name="Tamazian G."/>
            <person name="Venkatesh B."/>
            <person name="Wang J."/>
            <person name="Wayne R."/>
            <person name="Wiley E."/>
            <person name="Yang H."/>
            <person name="Zhang G."/>
            <person name="Haussler D."/>
            <person name="Ryder O."/>
            <person name="O'Brien S.J."/>
        </authorList>
    </citation>
    <scope>NUCLEOTIDE SEQUENCE</scope>
</reference>
<protein>
    <submittedName>
        <fullName evidence="2">Uncharacterized protein</fullName>
    </submittedName>
</protein>
<dbReference type="OMA" id="CHILAYT"/>
<dbReference type="Proteomes" id="UP000472240">
    <property type="component" value="Chromosome 2"/>
</dbReference>
<name>A0A671G893_RHIFE</name>
<reference evidence="2" key="4">
    <citation type="submission" date="2025-08" db="UniProtKB">
        <authorList>
            <consortium name="Ensembl"/>
        </authorList>
    </citation>
    <scope>IDENTIFICATION</scope>
</reference>
<dbReference type="AlphaFoldDB" id="A0A671G893"/>
<dbReference type="Ensembl" id="ENSRFET00010034890.1">
    <property type="protein sequence ID" value="ENSRFEP00010032198.1"/>
    <property type="gene ID" value="ENSRFEG00010021250.1"/>
</dbReference>
<reference evidence="2 3" key="2">
    <citation type="journal article" date="2018" name="Annu Rev Anim Biosci">
        <title>Bat Biology, Genomes, and the Bat1K Project: To Generate Chromosome-Level Genomes for All Living Bat Species.</title>
        <authorList>
            <person name="Teeling E.C."/>
            <person name="Vernes S.C."/>
            <person name="Davalos L.M."/>
            <person name="Ray D.A."/>
            <person name="Gilbert M.T.P."/>
            <person name="Myers E."/>
        </authorList>
    </citation>
    <scope>NUCLEOTIDE SEQUENCE</scope>
</reference>
<keyword evidence="1" id="KW-0732">Signal</keyword>
<keyword evidence="3" id="KW-1185">Reference proteome</keyword>
<evidence type="ECO:0000313" key="2">
    <source>
        <dbReference type="Ensembl" id="ENSRFEP00010032198.1"/>
    </source>
</evidence>
<evidence type="ECO:0000256" key="1">
    <source>
        <dbReference type="SAM" id="SignalP"/>
    </source>
</evidence>
<evidence type="ECO:0000313" key="3">
    <source>
        <dbReference type="Proteomes" id="UP000472240"/>
    </source>
</evidence>